<evidence type="ECO:0000256" key="7">
    <source>
        <dbReference type="ARBA" id="ARBA00023014"/>
    </source>
</evidence>
<evidence type="ECO:0000256" key="1">
    <source>
        <dbReference type="ARBA" id="ARBA00008343"/>
    </source>
</evidence>
<dbReference type="GO" id="GO:0019104">
    <property type="term" value="F:DNA N-glycosylase activity"/>
    <property type="evidence" value="ECO:0007669"/>
    <property type="project" value="UniProtKB-UniRule"/>
</dbReference>
<dbReference type="InterPro" id="IPR005759">
    <property type="entry name" value="Nth"/>
</dbReference>
<dbReference type="CDD" id="cd00056">
    <property type="entry name" value="ENDO3c"/>
    <property type="match status" value="1"/>
</dbReference>
<dbReference type="PATRIC" id="fig|479117.4.peg.587"/>
<dbReference type="InterPro" id="IPR023170">
    <property type="entry name" value="HhH_base_excis_C"/>
</dbReference>
<dbReference type="Pfam" id="PF00730">
    <property type="entry name" value="HhH-GPD"/>
    <property type="match status" value="1"/>
</dbReference>
<comment type="similarity">
    <text evidence="1 10">Belongs to the Nth/MutY family.</text>
</comment>
<keyword evidence="6 10" id="KW-0408">Iron</keyword>
<keyword evidence="9 10" id="KW-0326">Glycosidase</keyword>
<dbReference type="InterPro" id="IPR011257">
    <property type="entry name" value="DNA_glycosylase"/>
</dbReference>
<dbReference type="PANTHER" id="PTHR10359">
    <property type="entry name" value="A/G-SPECIFIC ADENINE GLYCOSYLASE/ENDONUCLEASE III"/>
    <property type="match status" value="1"/>
</dbReference>
<keyword evidence="5 10" id="KW-0378">Hydrolase</keyword>
<evidence type="ECO:0000256" key="6">
    <source>
        <dbReference type="ARBA" id="ARBA00023004"/>
    </source>
</evidence>
<keyword evidence="13" id="KW-1185">Reference proteome</keyword>
<comment type="cofactor">
    <cofactor evidence="10">
        <name>[4Fe-4S] cluster</name>
        <dbReference type="ChEBI" id="CHEBI:49883"/>
    </cofactor>
    <text evidence="10">Binds 1 [4Fe-4S] cluster.</text>
</comment>
<evidence type="ECO:0000259" key="11">
    <source>
        <dbReference type="SMART" id="SM00478"/>
    </source>
</evidence>
<dbReference type="GO" id="GO:0003677">
    <property type="term" value="F:DNA binding"/>
    <property type="evidence" value="ECO:0007669"/>
    <property type="project" value="UniProtKB-UniRule"/>
</dbReference>
<dbReference type="SUPFAM" id="SSF48150">
    <property type="entry name" value="DNA-glycosylase"/>
    <property type="match status" value="1"/>
</dbReference>
<keyword evidence="7 10" id="KW-0411">Iron-sulfur</keyword>
<dbReference type="GO" id="GO:0051539">
    <property type="term" value="F:4 iron, 4 sulfur cluster binding"/>
    <property type="evidence" value="ECO:0007669"/>
    <property type="project" value="UniProtKB-UniRule"/>
</dbReference>
<dbReference type="Proteomes" id="UP000243589">
    <property type="component" value="Unassembled WGS sequence"/>
</dbReference>
<comment type="catalytic activity">
    <reaction evidence="10">
        <text>2'-deoxyribonucleotide-(2'-deoxyribose 5'-phosphate)-2'-deoxyribonucleotide-DNA = a 3'-end 2'-deoxyribonucleotide-(2,3-dehydro-2,3-deoxyribose 5'-phosphate)-DNA + a 5'-end 5'-phospho-2'-deoxyribonucleoside-DNA + H(+)</text>
        <dbReference type="Rhea" id="RHEA:66592"/>
        <dbReference type="Rhea" id="RHEA-COMP:13180"/>
        <dbReference type="Rhea" id="RHEA-COMP:16897"/>
        <dbReference type="Rhea" id="RHEA-COMP:17067"/>
        <dbReference type="ChEBI" id="CHEBI:15378"/>
        <dbReference type="ChEBI" id="CHEBI:136412"/>
        <dbReference type="ChEBI" id="CHEBI:157695"/>
        <dbReference type="ChEBI" id="CHEBI:167181"/>
        <dbReference type="EC" id="4.2.99.18"/>
    </reaction>
</comment>
<evidence type="ECO:0000256" key="8">
    <source>
        <dbReference type="ARBA" id="ARBA00023204"/>
    </source>
</evidence>
<keyword evidence="2 10" id="KW-0004">4Fe-4S</keyword>
<dbReference type="AlphaFoldDB" id="A0A150HA79"/>
<dbReference type="InterPro" id="IPR003265">
    <property type="entry name" value="HhH-GPD_domain"/>
</dbReference>
<dbReference type="Pfam" id="PF00633">
    <property type="entry name" value="HHH"/>
    <property type="match status" value="1"/>
</dbReference>
<evidence type="ECO:0000313" key="13">
    <source>
        <dbReference type="Proteomes" id="UP000243589"/>
    </source>
</evidence>
<keyword evidence="10 12" id="KW-0456">Lyase</keyword>
<evidence type="ECO:0000256" key="3">
    <source>
        <dbReference type="ARBA" id="ARBA00022723"/>
    </source>
</evidence>
<dbReference type="GO" id="GO:0140078">
    <property type="term" value="F:class I DNA-(apurinic or apyrimidinic site) endonuclease activity"/>
    <property type="evidence" value="ECO:0007669"/>
    <property type="project" value="UniProtKB-EC"/>
</dbReference>
<dbReference type="Gene3D" id="1.10.340.30">
    <property type="entry name" value="Hypothetical protein, domain 2"/>
    <property type="match status" value="1"/>
</dbReference>
<feature type="binding site" evidence="10">
    <location>
        <position position="207"/>
    </location>
    <ligand>
        <name>[4Fe-4S] cluster</name>
        <dbReference type="ChEBI" id="CHEBI:49883"/>
    </ligand>
</feature>
<accession>A0A150HA79</accession>
<feature type="binding site" evidence="10">
    <location>
        <position position="223"/>
    </location>
    <ligand>
        <name>[4Fe-4S] cluster</name>
        <dbReference type="ChEBI" id="CHEBI:49883"/>
    </ligand>
</feature>
<protein>
    <recommendedName>
        <fullName evidence="10">Endonuclease III</fullName>
        <ecNumber evidence="10">4.2.99.18</ecNumber>
    </recommendedName>
    <alternativeName>
        <fullName evidence="10">DNA-(apurinic or apyrimidinic site) lyase</fullName>
    </alternativeName>
</protein>
<comment type="caution">
    <text evidence="12">The sequence shown here is derived from an EMBL/GenBank/DDBJ whole genome shotgun (WGS) entry which is preliminary data.</text>
</comment>
<dbReference type="InterPro" id="IPR003651">
    <property type="entry name" value="Endonuclease3_FeS-loop_motif"/>
</dbReference>
<evidence type="ECO:0000313" key="12">
    <source>
        <dbReference type="EMBL" id="KXZ59033.1"/>
    </source>
</evidence>
<dbReference type="EMBL" id="LQQC01000007">
    <property type="protein sequence ID" value="KXZ59033.1"/>
    <property type="molecule type" value="Genomic_DNA"/>
</dbReference>
<keyword evidence="4 10" id="KW-0227">DNA damage</keyword>
<organism evidence="12 13">
    <name type="scientific">Brevibacterium ravenspurgense</name>
    <dbReference type="NCBI Taxonomy" id="479117"/>
    <lineage>
        <taxon>Bacteria</taxon>
        <taxon>Bacillati</taxon>
        <taxon>Actinomycetota</taxon>
        <taxon>Actinomycetes</taxon>
        <taxon>Micrococcales</taxon>
        <taxon>Brevibacteriaceae</taxon>
        <taxon>Brevibacterium</taxon>
    </lineage>
</organism>
<feature type="domain" description="HhH-GPD" evidence="11">
    <location>
        <begin position="58"/>
        <end position="205"/>
    </location>
</feature>
<keyword evidence="10" id="KW-0238">DNA-binding</keyword>
<evidence type="ECO:0000256" key="9">
    <source>
        <dbReference type="ARBA" id="ARBA00023295"/>
    </source>
</evidence>
<dbReference type="SMART" id="SM00525">
    <property type="entry name" value="FES"/>
    <property type="match status" value="1"/>
</dbReference>
<dbReference type="Gene3D" id="1.10.1670.10">
    <property type="entry name" value="Helix-hairpin-Helix base-excision DNA repair enzymes (C-terminal)"/>
    <property type="match status" value="1"/>
</dbReference>
<dbReference type="HAMAP" id="MF_00942">
    <property type="entry name" value="Nth"/>
    <property type="match status" value="1"/>
</dbReference>
<evidence type="ECO:0000256" key="2">
    <source>
        <dbReference type="ARBA" id="ARBA00022485"/>
    </source>
</evidence>
<dbReference type="FunFam" id="1.10.340.30:FF:000001">
    <property type="entry name" value="Endonuclease III"/>
    <property type="match status" value="1"/>
</dbReference>
<keyword evidence="8 10" id="KW-0234">DNA repair</keyword>
<sequence length="253" mass="27771">MAQKSMLERSQRRFAEETQLGRVRRARKIDRMLQKVFPDARAELDFRNAFELLIATVLSAQTTDIRVNQVTPELFAAYPDATALAQARLEDVEEIVRPTGFYRSKAKNIIALAQQLVEDHGGEVPADQAALVRLPGVGVKTANVVLGNAFSTPGLTIDTHVGRLARRLGFTTEDNPDKVEADLLPLYKKSDLTMVSHRLIFLGRRICHARGPACGVCPIARLCPSFGTGPLDPAEAEAKLAYGLQVPDGGWQL</sequence>
<keyword evidence="3 10" id="KW-0479">Metal-binding</keyword>
<evidence type="ECO:0000256" key="5">
    <source>
        <dbReference type="ARBA" id="ARBA00022801"/>
    </source>
</evidence>
<name>A0A150HA79_9MICO</name>
<dbReference type="EC" id="4.2.99.18" evidence="10"/>
<evidence type="ECO:0000256" key="4">
    <source>
        <dbReference type="ARBA" id="ARBA00022763"/>
    </source>
</evidence>
<dbReference type="InterPro" id="IPR000445">
    <property type="entry name" value="HhH_motif"/>
</dbReference>
<dbReference type="GO" id="GO:0006285">
    <property type="term" value="P:base-excision repair, AP site formation"/>
    <property type="evidence" value="ECO:0007669"/>
    <property type="project" value="TreeGrafter"/>
</dbReference>
<dbReference type="GO" id="GO:0046872">
    <property type="term" value="F:metal ion binding"/>
    <property type="evidence" value="ECO:0007669"/>
    <property type="project" value="UniProtKB-KW"/>
</dbReference>
<reference evidence="12 13" key="1">
    <citation type="submission" date="2016-01" db="EMBL/GenBank/DDBJ databases">
        <title>Use of Whole Genome Sequencing to ascertain that Brevibacterium massiliense (Roux, Raoult 2009) is a later heterotypic synonym of Brevibacterium ravenspurgense (Mages 2008).</title>
        <authorList>
            <person name="Bernier A.-M."/>
            <person name="Burdz T."/>
            <person name="Huynh C."/>
            <person name="Pachecho A.L."/>
            <person name="Wiebe D."/>
            <person name="Bonner C."/>
            <person name="Bernard K."/>
        </authorList>
    </citation>
    <scope>NUCLEOTIDE SEQUENCE [LARGE SCALE GENOMIC DNA]</scope>
    <source>
        <strain evidence="12 13">CCUG56047</strain>
    </source>
</reference>
<gene>
    <name evidence="12" type="primary">pdg</name>
    <name evidence="10" type="synonym">nth</name>
    <name evidence="12" type="ORF">Bravens_00586</name>
</gene>
<dbReference type="PANTHER" id="PTHR10359:SF18">
    <property type="entry name" value="ENDONUCLEASE III"/>
    <property type="match status" value="1"/>
</dbReference>
<dbReference type="NCBIfam" id="TIGR01083">
    <property type="entry name" value="nth"/>
    <property type="match status" value="1"/>
</dbReference>
<comment type="function">
    <text evidence="10">DNA repair enzyme that has both DNA N-glycosylase activity and AP-lyase activity. The DNA N-glycosylase activity releases various damaged pyrimidines from DNA by cleaving the N-glycosidic bond, leaving an AP (apurinic/apyrimidinic) site. The AP-lyase activity cleaves the phosphodiester bond 3' to the AP site by a beta-elimination, leaving a 3'-terminal unsaturated sugar and a product with a terminal 5'-phosphate.</text>
</comment>
<feature type="binding site" evidence="10">
    <location>
        <position position="214"/>
    </location>
    <ligand>
        <name>[4Fe-4S] cluster</name>
        <dbReference type="ChEBI" id="CHEBI:49883"/>
    </ligand>
</feature>
<proteinExistence type="inferred from homology"/>
<dbReference type="SMART" id="SM00478">
    <property type="entry name" value="ENDO3c"/>
    <property type="match status" value="1"/>
</dbReference>
<feature type="binding site" evidence="10">
    <location>
        <position position="217"/>
    </location>
    <ligand>
        <name>[4Fe-4S] cluster</name>
        <dbReference type="ChEBI" id="CHEBI:49883"/>
    </ligand>
</feature>
<evidence type="ECO:0000256" key="10">
    <source>
        <dbReference type="HAMAP-Rule" id="MF_00942"/>
    </source>
</evidence>